<proteinExistence type="predicted"/>
<protein>
    <submittedName>
        <fullName evidence="1">Uncharacterized protein</fullName>
    </submittedName>
</protein>
<sequence length="77" mass="8922">MEMEGTLFFTYSKILTGQWYLDYLQHGLIPALIILHPDQDKLDLPRTNIFLQQDEAGLPLHEPLSESISMMFSQIVE</sequence>
<reference evidence="1" key="1">
    <citation type="journal article" date="2023" name="Insect Mol. Biol.">
        <title>Genome sequencing provides insights into the evolution of gene families encoding plant cell wall-degrading enzymes in longhorned beetles.</title>
        <authorList>
            <person name="Shin N.R."/>
            <person name="Okamura Y."/>
            <person name="Kirsch R."/>
            <person name="Pauchet Y."/>
        </authorList>
    </citation>
    <scope>NUCLEOTIDE SEQUENCE</scope>
    <source>
        <strain evidence="1">AMC_N1</strain>
    </source>
</reference>
<organism evidence="1 2">
    <name type="scientific">Aromia moschata</name>
    <dbReference type="NCBI Taxonomy" id="1265417"/>
    <lineage>
        <taxon>Eukaryota</taxon>
        <taxon>Metazoa</taxon>
        <taxon>Ecdysozoa</taxon>
        <taxon>Arthropoda</taxon>
        <taxon>Hexapoda</taxon>
        <taxon>Insecta</taxon>
        <taxon>Pterygota</taxon>
        <taxon>Neoptera</taxon>
        <taxon>Endopterygota</taxon>
        <taxon>Coleoptera</taxon>
        <taxon>Polyphaga</taxon>
        <taxon>Cucujiformia</taxon>
        <taxon>Chrysomeloidea</taxon>
        <taxon>Cerambycidae</taxon>
        <taxon>Cerambycinae</taxon>
        <taxon>Callichromatini</taxon>
        <taxon>Aromia</taxon>
    </lineage>
</organism>
<gene>
    <name evidence="1" type="ORF">NQ318_014759</name>
</gene>
<dbReference type="AlphaFoldDB" id="A0AAV8ZD56"/>
<comment type="caution">
    <text evidence="1">The sequence shown here is derived from an EMBL/GenBank/DDBJ whole genome shotgun (WGS) entry which is preliminary data.</text>
</comment>
<evidence type="ECO:0000313" key="2">
    <source>
        <dbReference type="Proteomes" id="UP001162162"/>
    </source>
</evidence>
<evidence type="ECO:0000313" key="1">
    <source>
        <dbReference type="EMBL" id="KAJ8961509.1"/>
    </source>
</evidence>
<name>A0AAV8ZD56_9CUCU</name>
<keyword evidence="2" id="KW-1185">Reference proteome</keyword>
<dbReference type="Proteomes" id="UP001162162">
    <property type="component" value="Unassembled WGS sequence"/>
</dbReference>
<accession>A0AAV8ZD56</accession>
<dbReference type="EMBL" id="JAPWTK010000005">
    <property type="protein sequence ID" value="KAJ8961509.1"/>
    <property type="molecule type" value="Genomic_DNA"/>
</dbReference>